<keyword evidence="8" id="KW-1185">Reference proteome</keyword>
<dbReference type="PANTHER" id="PTHR23514:SF13">
    <property type="entry name" value="INNER MEMBRANE PROTEIN YBJJ"/>
    <property type="match status" value="1"/>
</dbReference>
<dbReference type="PANTHER" id="PTHR23514">
    <property type="entry name" value="BYPASS OF STOP CODON PROTEIN 6"/>
    <property type="match status" value="1"/>
</dbReference>
<evidence type="ECO:0000313" key="8">
    <source>
        <dbReference type="Proteomes" id="UP000248795"/>
    </source>
</evidence>
<dbReference type="InterPro" id="IPR020846">
    <property type="entry name" value="MFS_dom"/>
</dbReference>
<comment type="caution">
    <text evidence="7">The sequence shown here is derived from an EMBL/GenBank/DDBJ whole genome shotgun (WGS) entry which is preliminary data.</text>
</comment>
<proteinExistence type="predicted"/>
<feature type="transmembrane region" description="Helical" evidence="5">
    <location>
        <begin position="281"/>
        <end position="305"/>
    </location>
</feature>
<evidence type="ECO:0000313" key="7">
    <source>
        <dbReference type="EMBL" id="PZF75515.1"/>
    </source>
</evidence>
<keyword evidence="2 5" id="KW-0812">Transmembrane</keyword>
<dbReference type="GO" id="GO:0016020">
    <property type="term" value="C:membrane"/>
    <property type="evidence" value="ECO:0007669"/>
    <property type="project" value="UniProtKB-SubCell"/>
</dbReference>
<evidence type="ECO:0000256" key="2">
    <source>
        <dbReference type="ARBA" id="ARBA00022692"/>
    </source>
</evidence>
<evidence type="ECO:0000256" key="4">
    <source>
        <dbReference type="ARBA" id="ARBA00023136"/>
    </source>
</evidence>
<evidence type="ECO:0000259" key="6">
    <source>
        <dbReference type="PROSITE" id="PS50850"/>
    </source>
</evidence>
<feature type="transmembrane region" description="Helical" evidence="5">
    <location>
        <begin position="64"/>
        <end position="82"/>
    </location>
</feature>
<dbReference type="AlphaFoldDB" id="A0A2W2AJ86"/>
<feature type="transmembrane region" description="Helical" evidence="5">
    <location>
        <begin position="34"/>
        <end position="52"/>
    </location>
</feature>
<feature type="transmembrane region" description="Helical" evidence="5">
    <location>
        <begin position="222"/>
        <end position="242"/>
    </location>
</feature>
<feature type="transmembrane region" description="Helical" evidence="5">
    <location>
        <begin position="150"/>
        <end position="173"/>
    </location>
</feature>
<feature type="transmembrane region" description="Helical" evidence="5">
    <location>
        <begin position="317"/>
        <end position="339"/>
    </location>
</feature>
<dbReference type="Gene3D" id="1.20.1250.20">
    <property type="entry name" value="MFS general substrate transporter like domains"/>
    <property type="match status" value="2"/>
</dbReference>
<dbReference type="InterPro" id="IPR051788">
    <property type="entry name" value="MFS_Transporter"/>
</dbReference>
<feature type="transmembrane region" description="Helical" evidence="5">
    <location>
        <begin position="121"/>
        <end position="144"/>
    </location>
</feature>
<dbReference type="GO" id="GO:0022857">
    <property type="term" value="F:transmembrane transporter activity"/>
    <property type="evidence" value="ECO:0007669"/>
    <property type="project" value="InterPro"/>
</dbReference>
<feature type="transmembrane region" description="Helical" evidence="5">
    <location>
        <begin position="194"/>
        <end position="216"/>
    </location>
</feature>
<feature type="transmembrane region" description="Helical" evidence="5">
    <location>
        <begin position="254"/>
        <end position="275"/>
    </location>
</feature>
<dbReference type="PROSITE" id="PS50850">
    <property type="entry name" value="MFS"/>
    <property type="match status" value="1"/>
</dbReference>
<dbReference type="SUPFAM" id="SSF103473">
    <property type="entry name" value="MFS general substrate transporter"/>
    <property type="match status" value="1"/>
</dbReference>
<name>A0A2W2AJ86_9HYPH</name>
<keyword evidence="4 5" id="KW-0472">Membrane</keyword>
<protein>
    <recommendedName>
        <fullName evidence="6">Major facilitator superfamily (MFS) profile domain-containing protein</fullName>
    </recommendedName>
</protein>
<gene>
    <name evidence="7" type="ORF">DK847_16855</name>
</gene>
<organism evidence="7 8">
    <name type="scientific">Aestuariivirga litoralis</name>
    <dbReference type="NCBI Taxonomy" id="2650924"/>
    <lineage>
        <taxon>Bacteria</taxon>
        <taxon>Pseudomonadati</taxon>
        <taxon>Pseudomonadota</taxon>
        <taxon>Alphaproteobacteria</taxon>
        <taxon>Hyphomicrobiales</taxon>
        <taxon>Aestuariivirgaceae</taxon>
        <taxon>Aestuariivirga</taxon>
    </lineage>
</organism>
<accession>A0A2W2AJ86</accession>
<evidence type="ECO:0000256" key="5">
    <source>
        <dbReference type="SAM" id="Phobius"/>
    </source>
</evidence>
<dbReference type="Proteomes" id="UP000248795">
    <property type="component" value="Unassembled WGS sequence"/>
</dbReference>
<reference evidence="8" key="1">
    <citation type="submission" date="2018-06" db="EMBL/GenBank/DDBJ databases">
        <title>Aestuariibacter litoralis strain KCTC 52945T.</title>
        <authorList>
            <person name="Li X."/>
            <person name="Salam N."/>
            <person name="Li J.-L."/>
            <person name="Chen Y.-M."/>
            <person name="Yang Z.-W."/>
            <person name="Zhang L.-Y."/>
            <person name="Han M.-X."/>
            <person name="Xiao M."/>
            <person name="Li W.-J."/>
        </authorList>
    </citation>
    <scope>NUCLEOTIDE SEQUENCE [LARGE SCALE GENOMIC DNA]</scope>
    <source>
        <strain evidence="8">KCTC 52945</strain>
    </source>
</reference>
<evidence type="ECO:0000256" key="1">
    <source>
        <dbReference type="ARBA" id="ARBA00004141"/>
    </source>
</evidence>
<keyword evidence="3 5" id="KW-1133">Transmembrane helix</keyword>
<feature type="transmembrane region" description="Helical" evidence="5">
    <location>
        <begin position="345"/>
        <end position="366"/>
    </location>
</feature>
<sequence>MAITTVFVTFGVAIGALAGSMPSVMRNAGIGAETFGLGLTLSTVLTVGAMAAGGQIARAASNRAVLLAVLPAFAVSLGAYLTAASPTWFFVTIPVMGLCFGLTDLFMNAEAVALEHDLKRPIFMTFHGGVSAGVGVMAVAASWLSTQWGTWAVAAVAAAMFALSWVMVQRAIAPRALATGKAARIGTLPNKTPLMLLGIAAGLIIAAETAALLWSAKLLDEIAPSLAAIAGLGAAFFGLCNAAVRFPGDRMRSLLGEMPLMFASLSVSIGGFVALGLSTSFIVSVAAFASVGFGLALLIPTIFAMSARLVPENRAGALSFVSLLTALPRILAPLVFGMVAARLGIAFAFGLVAVGLLASLALIVSFKRRGHAA</sequence>
<feature type="transmembrane region" description="Helical" evidence="5">
    <location>
        <begin position="88"/>
        <end position="109"/>
    </location>
</feature>
<comment type="subcellular location">
    <subcellularLocation>
        <location evidence="1">Membrane</location>
        <topology evidence="1">Multi-pass membrane protein</topology>
    </subcellularLocation>
</comment>
<dbReference type="EMBL" id="QKVK01000009">
    <property type="protein sequence ID" value="PZF75515.1"/>
    <property type="molecule type" value="Genomic_DNA"/>
</dbReference>
<dbReference type="InterPro" id="IPR036259">
    <property type="entry name" value="MFS_trans_sf"/>
</dbReference>
<evidence type="ECO:0000256" key="3">
    <source>
        <dbReference type="ARBA" id="ARBA00022989"/>
    </source>
</evidence>
<feature type="domain" description="Major facilitator superfamily (MFS) profile" evidence="6">
    <location>
        <begin position="194"/>
        <end position="373"/>
    </location>
</feature>